<dbReference type="EMBL" id="VILF01000001">
    <property type="protein sequence ID" value="MTJ42473.1"/>
    <property type="molecule type" value="Genomic_DNA"/>
</dbReference>
<evidence type="ECO:0000313" key="1">
    <source>
        <dbReference type="EMBL" id="MTJ42473.1"/>
    </source>
</evidence>
<accession>A0ACC7S1U0</accession>
<protein>
    <submittedName>
        <fullName evidence="1">Uncharacterized protein</fullName>
    </submittedName>
</protein>
<sequence length="115" mass="12927">MPRSLCVRYDCIDEVRVAVTRNGYANQRALADDTGLSLATVSNFLTGKPVNYRTVEELCRKLNLDWQEITTSSDEVISTPPPQSGQIRKKKTISINSKTGEQQLIFHHFTDVGKN</sequence>
<evidence type="ECO:0000313" key="2">
    <source>
        <dbReference type="Proteomes" id="UP001517388"/>
    </source>
</evidence>
<keyword evidence="2" id="KW-1185">Reference proteome</keyword>
<dbReference type="Proteomes" id="UP001517388">
    <property type="component" value="Unassembled WGS sequence"/>
</dbReference>
<gene>
    <name evidence="1" type="ORF">FJR39_04205</name>
</gene>
<reference evidence="2" key="1">
    <citation type="journal article" date="2020" name="Toxins">
        <title>Phylogenomic Analysis of Secondary Metabolism in the Toxic Cyanobacterial Genera Anabaena, Dolichospermum and Aphanizomenon.</title>
        <authorList>
            <person name="Oesterholm J."/>
            <person name="Popin R.V."/>
            <person name="Fewer D.P."/>
            <person name="Sivonen K."/>
        </authorList>
    </citation>
    <scope>NUCLEOTIDE SEQUENCE [LARGE SCALE GENOMIC DNA]</scope>
    <source>
        <strain evidence="2">UHCC 0037</strain>
    </source>
</reference>
<comment type="caution">
    <text evidence="1">The sequence shown here is derived from an EMBL/GenBank/DDBJ whole genome shotgun (WGS) entry which is preliminary data.</text>
</comment>
<proteinExistence type="predicted"/>
<organism evidence="1 2">
    <name type="scientific">Dolichospermum flos-aquae UHCC 0037</name>
    <dbReference type="NCBI Taxonomy" id="2590026"/>
    <lineage>
        <taxon>Bacteria</taxon>
        <taxon>Bacillati</taxon>
        <taxon>Cyanobacteriota</taxon>
        <taxon>Cyanophyceae</taxon>
        <taxon>Nostocales</taxon>
        <taxon>Aphanizomenonaceae</taxon>
        <taxon>Dolichospermum</taxon>
    </lineage>
</organism>
<name>A0ACC7S1U0_DOLFA</name>